<comment type="subcellular location">
    <subcellularLocation>
        <location evidence="1 9">Endoplasmic reticulum membrane</location>
        <topology evidence="1 9">Multi-pass membrane protein</topology>
    </subcellularLocation>
</comment>
<keyword evidence="7 9" id="KW-0472">Membrane</keyword>
<keyword evidence="11" id="KW-1185">Reference proteome</keyword>
<feature type="transmembrane region" description="Helical" evidence="9">
    <location>
        <begin position="347"/>
        <end position="364"/>
    </location>
</feature>
<evidence type="ECO:0000256" key="3">
    <source>
        <dbReference type="ARBA" id="ARBA00010288"/>
    </source>
</evidence>
<reference evidence="10" key="1">
    <citation type="submission" date="2021-09" db="EMBL/GenBank/DDBJ databases">
        <authorList>
            <consortium name="AG Swart"/>
            <person name="Singh M."/>
            <person name="Singh A."/>
            <person name="Seah K."/>
            <person name="Emmerich C."/>
        </authorList>
    </citation>
    <scope>NUCLEOTIDE SEQUENCE</scope>
    <source>
        <strain evidence="10">ATCC30299</strain>
    </source>
</reference>
<evidence type="ECO:0000256" key="9">
    <source>
        <dbReference type="RuleBase" id="RU365067"/>
    </source>
</evidence>
<dbReference type="InterPro" id="IPR007594">
    <property type="entry name" value="RFT1"/>
</dbReference>
<dbReference type="EMBL" id="CAJZBQ010000018">
    <property type="protein sequence ID" value="CAG9317836.1"/>
    <property type="molecule type" value="Genomic_DNA"/>
</dbReference>
<protein>
    <recommendedName>
        <fullName evidence="9">Protein RFT1 homolog</fullName>
    </recommendedName>
</protein>
<feature type="transmembrane region" description="Helical" evidence="9">
    <location>
        <begin position="77"/>
        <end position="97"/>
    </location>
</feature>
<evidence type="ECO:0000256" key="7">
    <source>
        <dbReference type="ARBA" id="ARBA00023136"/>
    </source>
</evidence>
<comment type="pathway">
    <text evidence="2">Protein modification; protein glycosylation.</text>
</comment>
<feature type="transmembrane region" description="Helical" evidence="9">
    <location>
        <begin position="402"/>
        <end position="419"/>
    </location>
</feature>
<dbReference type="Proteomes" id="UP001162131">
    <property type="component" value="Unassembled WGS sequence"/>
</dbReference>
<evidence type="ECO:0000256" key="6">
    <source>
        <dbReference type="ARBA" id="ARBA00022989"/>
    </source>
</evidence>
<dbReference type="GO" id="GO:0005789">
    <property type="term" value="C:endoplasmic reticulum membrane"/>
    <property type="evidence" value="ECO:0007669"/>
    <property type="project" value="UniProtKB-SubCell"/>
</dbReference>
<dbReference type="Pfam" id="PF04506">
    <property type="entry name" value="Rft-1"/>
    <property type="match status" value="1"/>
</dbReference>
<evidence type="ECO:0000313" key="11">
    <source>
        <dbReference type="Proteomes" id="UP001162131"/>
    </source>
</evidence>
<evidence type="ECO:0000256" key="5">
    <source>
        <dbReference type="ARBA" id="ARBA00022824"/>
    </source>
</evidence>
<evidence type="ECO:0000313" key="10">
    <source>
        <dbReference type="EMBL" id="CAG9317836.1"/>
    </source>
</evidence>
<dbReference type="PANTHER" id="PTHR13117">
    <property type="entry name" value="ENDOPLASMIC RETICULUM MULTISPAN TRANSMEMBRANE PROTEIN-RELATED"/>
    <property type="match status" value="1"/>
</dbReference>
<feature type="transmembrane region" description="Helical" evidence="9">
    <location>
        <begin position="12"/>
        <end position="34"/>
    </location>
</feature>
<dbReference type="PANTHER" id="PTHR13117:SF5">
    <property type="entry name" value="PROTEIN RFT1 HOMOLOG"/>
    <property type="match status" value="1"/>
</dbReference>
<keyword evidence="5" id="KW-0256">Endoplasmic reticulum</keyword>
<evidence type="ECO:0000256" key="1">
    <source>
        <dbReference type="ARBA" id="ARBA00004477"/>
    </source>
</evidence>
<organism evidence="10 11">
    <name type="scientific">Blepharisma stoltei</name>
    <dbReference type="NCBI Taxonomy" id="1481888"/>
    <lineage>
        <taxon>Eukaryota</taxon>
        <taxon>Sar</taxon>
        <taxon>Alveolata</taxon>
        <taxon>Ciliophora</taxon>
        <taxon>Postciliodesmatophora</taxon>
        <taxon>Heterotrichea</taxon>
        <taxon>Heterotrichida</taxon>
        <taxon>Blepharismidae</taxon>
        <taxon>Blepharisma</taxon>
    </lineage>
</organism>
<evidence type="ECO:0000256" key="2">
    <source>
        <dbReference type="ARBA" id="ARBA00004922"/>
    </source>
</evidence>
<evidence type="ECO:0000256" key="4">
    <source>
        <dbReference type="ARBA" id="ARBA00022692"/>
    </source>
</evidence>
<sequence length="462" mass="52168">MTNLFQAFKAAKTIIILQLLLKIANFTLNVLIARVMEPEVYGAGNIQLMLLNTLILHFSRENFRKAAQRSTTPSYKLMWISTFSSWIFGLIMFFVWSGNSTCIGIIVVSSMIEAFGEPFHILELINLQTKGRLLGEGSGFIIKCIVIIFLARYGLLAFAIGQLAYSITVTVVYIWSCAERPSFNFNQPVEEPVKKAAVAFCGIAVLKFFLSEGEKIVIMALKLPELQQGVFALVSNLGSIVCRLLFLPIEEITHSLFSKNLGKEEALNGIRSVLKVMWIVGLFAGIYGSIYSDLLIRILYDKKWIEADAGSALSAYCWYILVMAINGVSEAIAVAKSTDKELYKRQVWMLGFSLFYLAIAAFFSDFGAIGMIYANIFSMILRILLSFYNLFKYYPYILIQDVFPSLQISISFSFTFFALKVFSHYTYGFIFIAIGGVWFLGHCIFIYHKEKNAWNILKVKSS</sequence>
<name>A0AAU9J0F4_9CILI</name>
<dbReference type="GO" id="GO:0034203">
    <property type="term" value="P:glycolipid translocation"/>
    <property type="evidence" value="ECO:0007669"/>
    <property type="project" value="TreeGrafter"/>
</dbReference>
<feature type="transmembrane region" description="Helical" evidence="9">
    <location>
        <begin position="425"/>
        <end position="447"/>
    </location>
</feature>
<feature type="transmembrane region" description="Helical" evidence="9">
    <location>
        <begin position="156"/>
        <end position="175"/>
    </location>
</feature>
<dbReference type="GO" id="GO:0006488">
    <property type="term" value="P:dolichol-linked oligosaccharide biosynthetic process"/>
    <property type="evidence" value="ECO:0007669"/>
    <property type="project" value="InterPro"/>
</dbReference>
<comment type="similarity">
    <text evidence="3 9">Belongs to the RFT1 family.</text>
</comment>
<feature type="transmembrane region" description="Helical" evidence="9">
    <location>
        <begin position="370"/>
        <end position="390"/>
    </location>
</feature>
<comment type="function">
    <text evidence="8 9">Intramembrane glycolipid transporter that operates in the biosynthetic pathway of dolichol-linked oligosaccharides, the glycan precursors employed in protein asparagine (N)-glycosylation. The sequential addition of sugars to dolichol pyrophosphate produces dolichol-linked oligosaccharides containing fourteen sugars, including two GlcNAcs, nine mannoses and three glucoses. Once assembled, the oligosaccharide is transferred from the lipid to nascent proteins by oligosaccharyltransferases. The assembly of dolichol-linked oligosaccharides begins on the cytosolic side of the endoplasmic reticulum membrane and finishes in its lumen. RFT1 could mediate the translocation of the cytosolically oriented intermediate DolPP-GlcNAc2Man5, produced by ALG11, into the ER lumen where dolichol-linked oligosaccharides assembly continues. However, the intramembrane lipid transporter activity could not be confirmed in vitro.</text>
</comment>
<dbReference type="AlphaFoldDB" id="A0AAU9J0F4"/>
<gene>
    <name evidence="10" type="ORF">BSTOLATCC_MIC19076</name>
</gene>
<keyword evidence="4 9" id="KW-0812">Transmembrane</keyword>
<comment type="caution">
    <text evidence="10">The sequence shown here is derived from an EMBL/GenBank/DDBJ whole genome shotgun (WGS) entry which is preliminary data.</text>
</comment>
<feature type="transmembrane region" description="Helical" evidence="9">
    <location>
        <begin position="276"/>
        <end position="300"/>
    </location>
</feature>
<evidence type="ECO:0000256" key="8">
    <source>
        <dbReference type="ARBA" id="ARBA00045912"/>
    </source>
</evidence>
<keyword evidence="6 9" id="KW-1133">Transmembrane helix</keyword>
<accession>A0AAU9J0F4</accession>
<feature type="transmembrane region" description="Helical" evidence="9">
    <location>
        <begin position="40"/>
        <end position="56"/>
    </location>
</feature>
<proteinExistence type="inferred from homology"/>
<feature type="transmembrane region" description="Helical" evidence="9">
    <location>
        <begin position="312"/>
        <end position="335"/>
    </location>
</feature>